<gene>
    <name evidence="5" type="ORF">SAMN04487977_101124</name>
</gene>
<evidence type="ECO:0000256" key="3">
    <source>
        <dbReference type="ARBA" id="ARBA00023239"/>
    </source>
</evidence>
<dbReference type="GO" id="GO:0008654">
    <property type="term" value="P:phospholipid biosynthetic process"/>
    <property type="evidence" value="ECO:0007669"/>
    <property type="project" value="InterPro"/>
</dbReference>
<protein>
    <submittedName>
        <fullName evidence="5">Phosphatidylserine decarboxylase</fullName>
    </submittedName>
</protein>
<name>A0A1H8ZXK1_9SPIR</name>
<dbReference type="Proteomes" id="UP000182360">
    <property type="component" value="Unassembled WGS sequence"/>
</dbReference>
<dbReference type="STRING" id="163.SAMN04487775_10865"/>
<dbReference type="EMBL" id="FOFU01000001">
    <property type="protein sequence ID" value="SEP68967.1"/>
    <property type="molecule type" value="Genomic_DNA"/>
</dbReference>
<evidence type="ECO:0000256" key="2">
    <source>
        <dbReference type="ARBA" id="ARBA00023145"/>
    </source>
</evidence>
<dbReference type="Pfam" id="PF02666">
    <property type="entry name" value="PS_Dcarbxylase"/>
    <property type="match status" value="1"/>
</dbReference>
<dbReference type="InterPro" id="IPR003817">
    <property type="entry name" value="PS_Dcarbxylase"/>
</dbReference>
<organism evidence="5 6">
    <name type="scientific">Treponema bryantii</name>
    <dbReference type="NCBI Taxonomy" id="163"/>
    <lineage>
        <taxon>Bacteria</taxon>
        <taxon>Pseudomonadati</taxon>
        <taxon>Spirochaetota</taxon>
        <taxon>Spirochaetia</taxon>
        <taxon>Spirochaetales</taxon>
        <taxon>Treponemataceae</taxon>
        <taxon>Treponema</taxon>
    </lineage>
</organism>
<accession>A0A1H8ZXK1</accession>
<dbReference type="OrthoDB" id="9802030at2"/>
<keyword evidence="2" id="KW-0865">Zymogen</keyword>
<keyword evidence="3" id="KW-0456">Lyase</keyword>
<dbReference type="GO" id="GO:0004609">
    <property type="term" value="F:phosphatidylserine decarboxylase activity"/>
    <property type="evidence" value="ECO:0007669"/>
    <property type="project" value="InterPro"/>
</dbReference>
<evidence type="ECO:0000256" key="1">
    <source>
        <dbReference type="ARBA" id="ARBA00022793"/>
    </source>
</evidence>
<sequence length="270" mass="30107">MDSLTFLYKTIPGRIFLKLLTTRAVSKTAGAFLDSRCSAFLIKSFVQKNGINLDDYQTDGIKTFNQFFRRKIKNDRRPYDMEESHLAAPCDGLLSVWNIKADTVIPVKQSQYTIQSLLKDENLASEYKDGLCLVFRLCVDNYHRYAYADSGKKGPNIFIPGVLHTVRPIALEDSPVFTENCREYTVIENSVFGKLVQMEVGAMLVGRIVNLEGEGTAVRGKEKGFFEYGGSTIIVLLKKDAAVINENILKNSAAGIETPVKMGEQIGIKA</sequence>
<keyword evidence="6" id="KW-1185">Reference proteome</keyword>
<dbReference type="RefSeq" id="WP_074639934.1">
    <property type="nucleotide sequence ID" value="NZ_FOFU01000001.1"/>
</dbReference>
<evidence type="ECO:0000313" key="5">
    <source>
        <dbReference type="EMBL" id="SEP68967.1"/>
    </source>
</evidence>
<proteinExistence type="predicted"/>
<evidence type="ECO:0000256" key="4">
    <source>
        <dbReference type="ARBA" id="ARBA00023317"/>
    </source>
</evidence>
<keyword evidence="4" id="KW-0670">Pyruvate</keyword>
<reference evidence="5 6" key="1">
    <citation type="submission" date="2016-10" db="EMBL/GenBank/DDBJ databases">
        <authorList>
            <person name="de Groot N.N."/>
        </authorList>
    </citation>
    <scope>NUCLEOTIDE SEQUENCE [LARGE SCALE GENOMIC DNA]</scope>
    <source>
        <strain evidence="5 6">B25</strain>
    </source>
</reference>
<dbReference type="PANTHER" id="PTHR10067">
    <property type="entry name" value="PHOSPHATIDYLSERINE DECARBOXYLASE"/>
    <property type="match status" value="1"/>
</dbReference>
<evidence type="ECO:0000313" key="6">
    <source>
        <dbReference type="Proteomes" id="UP000182360"/>
    </source>
</evidence>
<keyword evidence="1" id="KW-0210">Decarboxylase</keyword>
<dbReference type="AlphaFoldDB" id="A0A1H8ZXK1"/>
<dbReference type="PANTHER" id="PTHR10067:SF17">
    <property type="entry name" value="PHOSPHATIDYLSERINE DECARBOXYLASE PROENZYME 2"/>
    <property type="match status" value="1"/>
</dbReference>